<evidence type="ECO:0000313" key="2">
    <source>
        <dbReference type="Proteomes" id="UP000320653"/>
    </source>
</evidence>
<gene>
    <name evidence="1" type="ORF">FHW37_104141</name>
</gene>
<dbReference type="Proteomes" id="UP000320653">
    <property type="component" value="Unassembled WGS sequence"/>
</dbReference>
<dbReference type="OrthoDB" id="8386419at2"/>
<proteinExistence type="predicted"/>
<accession>A0A561QR50</accession>
<reference evidence="1 2" key="1">
    <citation type="submission" date="2019-06" db="EMBL/GenBank/DDBJ databases">
        <title>Sorghum-associated microbial communities from plants grown in Nebraska, USA.</title>
        <authorList>
            <person name="Schachtman D."/>
        </authorList>
    </citation>
    <scope>NUCLEOTIDE SEQUENCE [LARGE SCALE GENOMIC DNA]</scope>
    <source>
        <strain evidence="1 2">1225</strain>
    </source>
</reference>
<dbReference type="AlphaFoldDB" id="A0A561QR50"/>
<sequence length="62" mass="6851">MNTIVEAVVKNGDRRVPVGLVTVKQALDMPEKGIFEFSHPAFEAGKTDVFLSREALYKLSLS</sequence>
<comment type="caution">
    <text evidence="1">The sequence shown here is derived from an EMBL/GenBank/DDBJ whole genome shotgun (WGS) entry which is preliminary data.</text>
</comment>
<name>A0A561QR50_9HYPH</name>
<dbReference type="EMBL" id="VIWP01000004">
    <property type="protein sequence ID" value="TWF52873.1"/>
    <property type="molecule type" value="Genomic_DNA"/>
</dbReference>
<dbReference type="RefSeq" id="WP_145638291.1">
    <property type="nucleotide sequence ID" value="NZ_VIWP01000004.1"/>
</dbReference>
<organism evidence="1 2">
    <name type="scientific">Neorhizobium alkalisoli</name>
    <dbReference type="NCBI Taxonomy" id="528178"/>
    <lineage>
        <taxon>Bacteria</taxon>
        <taxon>Pseudomonadati</taxon>
        <taxon>Pseudomonadota</taxon>
        <taxon>Alphaproteobacteria</taxon>
        <taxon>Hyphomicrobiales</taxon>
        <taxon>Rhizobiaceae</taxon>
        <taxon>Rhizobium/Agrobacterium group</taxon>
        <taxon>Neorhizobium</taxon>
    </lineage>
</organism>
<evidence type="ECO:0000313" key="1">
    <source>
        <dbReference type="EMBL" id="TWF52873.1"/>
    </source>
</evidence>
<keyword evidence="2" id="KW-1185">Reference proteome</keyword>
<protein>
    <submittedName>
        <fullName evidence="1">Uncharacterized protein</fullName>
    </submittedName>
</protein>